<evidence type="ECO:0000256" key="1">
    <source>
        <dbReference type="SAM" id="SignalP"/>
    </source>
</evidence>
<dbReference type="EMBL" id="JAHFZB010000003">
    <property type="protein sequence ID" value="KAK6492121.1"/>
    <property type="molecule type" value="Genomic_DNA"/>
</dbReference>
<comment type="caution">
    <text evidence="2">The sequence shown here is derived from an EMBL/GenBank/DDBJ whole genome shotgun (WGS) entry which is preliminary data.</text>
</comment>
<protein>
    <submittedName>
        <fullName evidence="2">Uncharacterized protein</fullName>
    </submittedName>
</protein>
<keyword evidence="3" id="KW-1185">Reference proteome</keyword>
<evidence type="ECO:0000313" key="2">
    <source>
        <dbReference type="EMBL" id="KAK6492121.1"/>
    </source>
</evidence>
<reference evidence="2 3" key="1">
    <citation type="submission" date="2021-05" db="EMBL/GenBank/DDBJ databases">
        <authorList>
            <person name="Zahm M."/>
            <person name="Klopp C."/>
            <person name="Cabau C."/>
            <person name="Kuhl H."/>
            <person name="Suciu R."/>
            <person name="Ciorpac M."/>
            <person name="Holostenco D."/>
            <person name="Gessner J."/>
            <person name="Wuertz S."/>
            <person name="Hohne C."/>
            <person name="Stock M."/>
            <person name="Gislard M."/>
            <person name="Lluch J."/>
            <person name="Milhes M."/>
            <person name="Lampietro C."/>
            <person name="Lopez Roques C."/>
            <person name="Donnadieu C."/>
            <person name="Du K."/>
            <person name="Schartl M."/>
            <person name="Guiguen Y."/>
        </authorList>
    </citation>
    <scope>NUCLEOTIDE SEQUENCE [LARGE SCALE GENOMIC DNA]</scope>
    <source>
        <strain evidence="2">Hh-F2</strain>
        <tissue evidence="2">Blood</tissue>
    </source>
</reference>
<accession>A0ABR1A618</accession>
<evidence type="ECO:0000313" key="3">
    <source>
        <dbReference type="Proteomes" id="UP001369086"/>
    </source>
</evidence>
<dbReference type="Proteomes" id="UP001369086">
    <property type="component" value="Unassembled WGS sequence"/>
</dbReference>
<organism evidence="2 3">
    <name type="scientific">Huso huso</name>
    <name type="common">Beluga</name>
    <name type="synonym">Acipenser huso</name>
    <dbReference type="NCBI Taxonomy" id="61971"/>
    <lineage>
        <taxon>Eukaryota</taxon>
        <taxon>Metazoa</taxon>
        <taxon>Chordata</taxon>
        <taxon>Craniata</taxon>
        <taxon>Vertebrata</taxon>
        <taxon>Euteleostomi</taxon>
        <taxon>Actinopterygii</taxon>
        <taxon>Chondrostei</taxon>
        <taxon>Acipenseriformes</taxon>
        <taxon>Acipenseridae</taxon>
        <taxon>Huso</taxon>
    </lineage>
</organism>
<gene>
    <name evidence="2" type="ORF">HHUSO_G4382</name>
</gene>
<proteinExistence type="predicted"/>
<name>A0ABR1A618_HUSHU</name>
<feature type="signal peptide" evidence="1">
    <location>
        <begin position="1"/>
        <end position="19"/>
    </location>
</feature>
<feature type="chain" id="PRO_5045476323" evidence="1">
    <location>
        <begin position="20"/>
        <end position="91"/>
    </location>
</feature>
<sequence>MSCSWQEACCILFCCPCYCCYVCCFEESKPENRTVTIQPVRPQPDVSIVEYEREQQAWVNGVWIVQHEHTVAAADHQGNVAVVGIKQLLIR</sequence>
<keyword evidence="1" id="KW-0732">Signal</keyword>